<dbReference type="Proteomes" id="UP001163046">
    <property type="component" value="Unassembled WGS sequence"/>
</dbReference>
<evidence type="ECO:0000313" key="2">
    <source>
        <dbReference type="Proteomes" id="UP001163046"/>
    </source>
</evidence>
<proteinExistence type="predicted"/>
<protein>
    <submittedName>
        <fullName evidence="1">Uncharacterized protein</fullName>
    </submittedName>
</protein>
<dbReference type="EMBL" id="MU827344">
    <property type="protein sequence ID" value="KAJ7352904.1"/>
    <property type="molecule type" value="Genomic_DNA"/>
</dbReference>
<sequence length="103" mass="11653">MFALNPVIRVGGGYRRLSWKVLDVLPSIGQYDPDLSPAYNCAVCNAILPVVEKVTNSRGQRRTILTTPKTMSRMRCSYHRISNGKKIYTKVFWTLCTEGTLDL</sequence>
<organism evidence="1 2">
    <name type="scientific">Desmophyllum pertusum</name>
    <dbReference type="NCBI Taxonomy" id="174260"/>
    <lineage>
        <taxon>Eukaryota</taxon>
        <taxon>Metazoa</taxon>
        <taxon>Cnidaria</taxon>
        <taxon>Anthozoa</taxon>
        <taxon>Hexacorallia</taxon>
        <taxon>Scleractinia</taxon>
        <taxon>Caryophylliina</taxon>
        <taxon>Caryophylliidae</taxon>
        <taxon>Desmophyllum</taxon>
    </lineage>
</organism>
<dbReference type="OrthoDB" id="5979903at2759"/>
<accession>A0A9W9YMD3</accession>
<reference evidence="1" key="1">
    <citation type="submission" date="2023-01" db="EMBL/GenBank/DDBJ databases">
        <title>Genome assembly of the deep-sea coral Lophelia pertusa.</title>
        <authorList>
            <person name="Herrera S."/>
            <person name="Cordes E."/>
        </authorList>
    </citation>
    <scope>NUCLEOTIDE SEQUENCE</scope>
    <source>
        <strain evidence="1">USNM1676648</strain>
        <tissue evidence="1">Polyp</tissue>
    </source>
</reference>
<name>A0A9W9YMD3_9CNID</name>
<keyword evidence="2" id="KW-1185">Reference proteome</keyword>
<evidence type="ECO:0000313" key="1">
    <source>
        <dbReference type="EMBL" id="KAJ7352904.1"/>
    </source>
</evidence>
<comment type="caution">
    <text evidence="1">The sequence shown here is derived from an EMBL/GenBank/DDBJ whole genome shotgun (WGS) entry which is preliminary data.</text>
</comment>
<dbReference type="AlphaFoldDB" id="A0A9W9YMD3"/>
<gene>
    <name evidence="1" type="ORF">OS493_033170</name>
</gene>